<evidence type="ECO:0000313" key="5">
    <source>
        <dbReference type="Proteomes" id="UP000184356"/>
    </source>
</evidence>
<proteinExistence type="predicted"/>
<dbReference type="InterPro" id="IPR012341">
    <property type="entry name" value="6hp_glycosidase-like_sf"/>
</dbReference>
<dbReference type="Pfam" id="PF17390">
    <property type="entry name" value="Bac_rhamnosid_C"/>
    <property type="match status" value="1"/>
</dbReference>
<dbReference type="Pfam" id="PF17389">
    <property type="entry name" value="Bac_rhamnosid6H"/>
    <property type="match status" value="1"/>
</dbReference>
<dbReference type="PANTHER" id="PTHR34987">
    <property type="entry name" value="C, PUTATIVE (AFU_ORTHOLOGUE AFUA_3G02880)-RELATED"/>
    <property type="match status" value="1"/>
</dbReference>
<evidence type="ECO:0000313" key="4">
    <source>
        <dbReference type="EMBL" id="OJJ61725.1"/>
    </source>
</evidence>
<keyword evidence="1" id="KW-0732">Signal</keyword>
<organism evidence="4 5">
    <name type="scientific">Aspergillus sydowii CBS 593.65</name>
    <dbReference type="NCBI Taxonomy" id="1036612"/>
    <lineage>
        <taxon>Eukaryota</taxon>
        <taxon>Fungi</taxon>
        <taxon>Dikarya</taxon>
        <taxon>Ascomycota</taxon>
        <taxon>Pezizomycotina</taxon>
        <taxon>Eurotiomycetes</taxon>
        <taxon>Eurotiomycetidae</taxon>
        <taxon>Eurotiales</taxon>
        <taxon>Aspergillaceae</taxon>
        <taxon>Aspergillus</taxon>
        <taxon>Aspergillus subgen. Nidulantes</taxon>
    </lineage>
</organism>
<dbReference type="AlphaFoldDB" id="A0A1L9TQQ9"/>
<dbReference type="GO" id="GO:0005975">
    <property type="term" value="P:carbohydrate metabolic process"/>
    <property type="evidence" value="ECO:0007669"/>
    <property type="project" value="InterPro"/>
</dbReference>
<dbReference type="InterPro" id="IPR035398">
    <property type="entry name" value="Bac_rhamnosid_C"/>
</dbReference>
<sequence>MFDLLPATVFGLAISVVGVNSEIIVHPEHYARTSQFVRYSQNSTCLNLTPSNPVATLDYSTEVGGFPFFDAIPVSGPVQVEAKYSEAKGGLDQPFGNGPWTFSNGLANTFRVETFNITEPGQVESFFQQGGLRWQRLRLLNDDRNVTICGIGIRSYNDRTDPSYLPGYFECSNPLYNEIWKLGARTVQQACIENGTAPTTWQATPDGVLLRGQQSAQSVLGADFANYTMSFKTKIVRGGTGWRVATSPAGFGPSFLLTSEYPKDSTFLNKNRTLVPPNTLAVGYGWNLVNQTSLPTGKVSYFPVDFNVTEGQWMDISTRISNEGYVVTINGRPPVTVSLAELQLMSNERFSSGSVYSGTWGFGPWQDQTAYVKDVLVQSRNGTVLYLNTMTGESVLEEYGVMDNQASLCLDGAKRDRLVWSGDFAHVHRVVSASTYRPDFIRGTLGYLFERQEQSGPMAGLFAMSPAMGQSAEYASVYKSYGLLDYQMLLLNSFARYYLESADRRFLAKWWPKARAGVEAILPLIDQYSGLAATSSLGAFFLGDGNGTAASALLTYTLIQMADLADAMGEPDTSTDWKSIAANIARDVNQKLWNENIGTYSSSLTSMDESSYIGTAWAILSNTANTSQAASSIAALSSLRLGIGYKLSTDMDDSDPETNLSPNLSGFLLEALFTHARDHPYDNATTDAVDLLLDGLWAAMVDQDEYYTGTSWEYIYPDGRPGLDLFTSHAHPWGGAPTYIFSEYVLGVQPTAPGFEEWSFRPVIMDGLTWARGRVPTPRGTVHAEWEVDHGMGVTLKVRAPVGTRGVVSITLAAKECHIAGDAHQEYCGEKGVRVVVDGKWASIDVFLAQSIPGL</sequence>
<dbReference type="SUPFAM" id="SSF48208">
    <property type="entry name" value="Six-hairpin glycosidases"/>
    <property type="match status" value="1"/>
</dbReference>
<feature type="domain" description="Alpha-L-rhamnosidase six-hairpin glycosidase" evidence="2">
    <location>
        <begin position="399"/>
        <end position="605"/>
    </location>
</feature>
<gene>
    <name evidence="4" type="ORF">ASPSYDRAFT_1166112</name>
</gene>
<dbReference type="InterPro" id="IPR008928">
    <property type="entry name" value="6-hairpin_glycosidase_sf"/>
</dbReference>
<evidence type="ECO:0000256" key="1">
    <source>
        <dbReference type="SAM" id="SignalP"/>
    </source>
</evidence>
<dbReference type="EMBL" id="KV878583">
    <property type="protein sequence ID" value="OJJ61725.1"/>
    <property type="molecule type" value="Genomic_DNA"/>
</dbReference>
<dbReference type="PANTHER" id="PTHR34987:SF4">
    <property type="entry name" value="ALPHA-L-RHAMNOSIDASE C-TERMINAL DOMAIN-CONTAINING PROTEIN"/>
    <property type="match status" value="1"/>
</dbReference>
<dbReference type="GeneID" id="63756253"/>
<dbReference type="InterPro" id="IPR035396">
    <property type="entry name" value="Bac_rhamnosid6H"/>
</dbReference>
<accession>A0A1L9TQQ9</accession>
<dbReference type="RefSeq" id="XP_040705531.1">
    <property type="nucleotide sequence ID" value="XM_040840180.1"/>
</dbReference>
<evidence type="ECO:0000259" key="3">
    <source>
        <dbReference type="Pfam" id="PF17390"/>
    </source>
</evidence>
<feature type="chain" id="PRO_5009887662" description="Alpha-L-rhamnosidase C-terminal domain-containing protein" evidence="1">
    <location>
        <begin position="22"/>
        <end position="855"/>
    </location>
</feature>
<protein>
    <recommendedName>
        <fullName evidence="6">Alpha-L-rhamnosidase C-terminal domain-containing protein</fullName>
    </recommendedName>
</protein>
<dbReference type="Gene3D" id="2.60.420.10">
    <property type="entry name" value="Maltose phosphorylase, domain 3"/>
    <property type="match status" value="1"/>
</dbReference>
<evidence type="ECO:0000259" key="2">
    <source>
        <dbReference type="Pfam" id="PF17389"/>
    </source>
</evidence>
<feature type="signal peptide" evidence="1">
    <location>
        <begin position="1"/>
        <end position="21"/>
    </location>
</feature>
<evidence type="ECO:0008006" key="6">
    <source>
        <dbReference type="Google" id="ProtNLM"/>
    </source>
</evidence>
<keyword evidence="5" id="KW-1185">Reference proteome</keyword>
<dbReference type="VEuPathDB" id="FungiDB:ASPSYDRAFT_1166112"/>
<dbReference type="Gene3D" id="1.50.10.10">
    <property type="match status" value="1"/>
</dbReference>
<feature type="domain" description="Alpha-L-rhamnosidase C-terminal" evidence="3">
    <location>
        <begin position="747"/>
        <end position="817"/>
    </location>
</feature>
<dbReference type="GO" id="GO:0003824">
    <property type="term" value="F:catalytic activity"/>
    <property type="evidence" value="ECO:0007669"/>
    <property type="project" value="UniProtKB-ARBA"/>
</dbReference>
<dbReference type="STRING" id="1036612.A0A1L9TQQ9"/>
<dbReference type="Proteomes" id="UP000184356">
    <property type="component" value="Unassembled WGS sequence"/>
</dbReference>
<name>A0A1L9TQQ9_9EURO</name>
<reference evidence="5" key="1">
    <citation type="journal article" date="2017" name="Genome Biol.">
        <title>Comparative genomics reveals high biological diversity and specific adaptations in the industrially and medically important fungal genus Aspergillus.</title>
        <authorList>
            <person name="de Vries R.P."/>
            <person name="Riley R."/>
            <person name="Wiebenga A."/>
            <person name="Aguilar-Osorio G."/>
            <person name="Amillis S."/>
            <person name="Uchima C.A."/>
            <person name="Anderluh G."/>
            <person name="Asadollahi M."/>
            <person name="Askin M."/>
            <person name="Barry K."/>
            <person name="Battaglia E."/>
            <person name="Bayram O."/>
            <person name="Benocci T."/>
            <person name="Braus-Stromeyer S.A."/>
            <person name="Caldana C."/>
            <person name="Canovas D."/>
            <person name="Cerqueira G.C."/>
            <person name="Chen F."/>
            <person name="Chen W."/>
            <person name="Choi C."/>
            <person name="Clum A."/>
            <person name="Dos Santos R.A."/>
            <person name="Damasio A.R."/>
            <person name="Diallinas G."/>
            <person name="Emri T."/>
            <person name="Fekete E."/>
            <person name="Flipphi M."/>
            <person name="Freyberg S."/>
            <person name="Gallo A."/>
            <person name="Gournas C."/>
            <person name="Habgood R."/>
            <person name="Hainaut M."/>
            <person name="Harispe M.L."/>
            <person name="Henrissat B."/>
            <person name="Hilden K.S."/>
            <person name="Hope R."/>
            <person name="Hossain A."/>
            <person name="Karabika E."/>
            <person name="Karaffa L."/>
            <person name="Karanyi Z."/>
            <person name="Krasevec N."/>
            <person name="Kuo A."/>
            <person name="Kusch H."/>
            <person name="LaButti K."/>
            <person name="Lagendijk E.L."/>
            <person name="Lapidus A."/>
            <person name="Levasseur A."/>
            <person name="Lindquist E."/>
            <person name="Lipzen A."/>
            <person name="Logrieco A.F."/>
            <person name="MacCabe A."/>
            <person name="Maekelae M.R."/>
            <person name="Malavazi I."/>
            <person name="Melin P."/>
            <person name="Meyer V."/>
            <person name="Mielnichuk N."/>
            <person name="Miskei M."/>
            <person name="Molnar A.P."/>
            <person name="Mule G."/>
            <person name="Ngan C.Y."/>
            <person name="Orejas M."/>
            <person name="Orosz E."/>
            <person name="Ouedraogo J.P."/>
            <person name="Overkamp K.M."/>
            <person name="Park H.-S."/>
            <person name="Perrone G."/>
            <person name="Piumi F."/>
            <person name="Punt P.J."/>
            <person name="Ram A.F."/>
            <person name="Ramon A."/>
            <person name="Rauscher S."/>
            <person name="Record E."/>
            <person name="Riano-Pachon D.M."/>
            <person name="Robert V."/>
            <person name="Roehrig J."/>
            <person name="Ruller R."/>
            <person name="Salamov A."/>
            <person name="Salih N.S."/>
            <person name="Samson R.A."/>
            <person name="Sandor E."/>
            <person name="Sanguinetti M."/>
            <person name="Schuetze T."/>
            <person name="Sepcic K."/>
            <person name="Shelest E."/>
            <person name="Sherlock G."/>
            <person name="Sophianopoulou V."/>
            <person name="Squina F.M."/>
            <person name="Sun H."/>
            <person name="Susca A."/>
            <person name="Todd R.B."/>
            <person name="Tsang A."/>
            <person name="Unkles S.E."/>
            <person name="van de Wiele N."/>
            <person name="van Rossen-Uffink D."/>
            <person name="Oliveira J.V."/>
            <person name="Vesth T.C."/>
            <person name="Visser J."/>
            <person name="Yu J.-H."/>
            <person name="Zhou M."/>
            <person name="Andersen M.R."/>
            <person name="Archer D.B."/>
            <person name="Baker S.E."/>
            <person name="Benoit I."/>
            <person name="Brakhage A.A."/>
            <person name="Braus G.H."/>
            <person name="Fischer R."/>
            <person name="Frisvad J.C."/>
            <person name="Goldman G.H."/>
            <person name="Houbraken J."/>
            <person name="Oakley B."/>
            <person name="Pocsi I."/>
            <person name="Scazzocchio C."/>
            <person name="Seiboth B."/>
            <person name="vanKuyk P.A."/>
            <person name="Wortman J."/>
            <person name="Dyer P.S."/>
            <person name="Grigoriev I.V."/>
        </authorList>
    </citation>
    <scope>NUCLEOTIDE SEQUENCE [LARGE SCALE GENOMIC DNA]</scope>
    <source>
        <strain evidence="5">CBS 593.65</strain>
    </source>
</reference>
<dbReference type="OrthoDB" id="10036721at2759"/>